<dbReference type="Gene3D" id="2.60.120.200">
    <property type="match status" value="1"/>
</dbReference>
<dbReference type="AlphaFoldDB" id="A0A2H0ND97"/>
<dbReference type="InterPro" id="IPR013320">
    <property type="entry name" value="ConA-like_dom_sf"/>
</dbReference>
<dbReference type="Proteomes" id="UP000230564">
    <property type="component" value="Unassembled WGS sequence"/>
</dbReference>
<comment type="caution">
    <text evidence="1">The sequence shown here is derived from an EMBL/GenBank/DDBJ whole genome shotgun (WGS) entry which is preliminary data.</text>
</comment>
<name>A0A2H0ND97_9BACT</name>
<protein>
    <recommendedName>
        <fullName evidence="3">LamG-like jellyroll fold domain-containing protein</fullName>
    </recommendedName>
</protein>
<sequence>MKKTRILIFIITVIVFTTVSSITVKAINNEVINEDVVDDSVIDSSNVEKNTILHYNFDQAALSISDVQDISGNGHIGKGVGLEYGKGSSGQGLMLDRNKVRYVRVEHSDDFNLKTFSIEADVKFNLPEEDWPFGYQTIASIEGQYILRAGHGRGEGRADTSFFSAILFYRQGHIISVNLWEDEFKFEPDRWYSIKYIYDGEYIKLFVDNNLIEKKSAPITQYTPVYSSNPLYIGNHKMGSGPGNPGLFDAFIGTIDNFRISSISVEGLEADEDIDEEVDNVIEKPAPIDNVLTNKLKGKILLQVEDRGQAWYVKPDSGKRVYMQDGKAAYNLMRNEGLGITNTNLNKIPIGTIDKSQGVNSDNGLSNQLKKDNSLVNKVKGKILLQVEEKGEAWYVNPDDGKRYYMKDGDSAYQVMKFLSLGINNSNLEKIAED</sequence>
<evidence type="ECO:0000313" key="1">
    <source>
        <dbReference type="EMBL" id="PIR06873.1"/>
    </source>
</evidence>
<gene>
    <name evidence="1" type="ORF">COV55_02090</name>
</gene>
<accession>A0A2H0ND97</accession>
<evidence type="ECO:0000313" key="2">
    <source>
        <dbReference type="Proteomes" id="UP000230564"/>
    </source>
</evidence>
<dbReference type="EMBL" id="PCWQ01000008">
    <property type="protein sequence ID" value="PIR06873.1"/>
    <property type="molecule type" value="Genomic_DNA"/>
</dbReference>
<dbReference type="Pfam" id="PF13385">
    <property type="entry name" value="Laminin_G_3"/>
    <property type="match status" value="1"/>
</dbReference>
<reference evidence="1 2" key="1">
    <citation type="submission" date="2017-09" db="EMBL/GenBank/DDBJ databases">
        <title>Depth-based differentiation of microbial function through sediment-hosted aquifers and enrichment of novel symbionts in the deep terrestrial subsurface.</title>
        <authorList>
            <person name="Probst A.J."/>
            <person name="Ladd B."/>
            <person name="Jarett J.K."/>
            <person name="Geller-Mcgrath D.E."/>
            <person name="Sieber C.M."/>
            <person name="Emerson J.B."/>
            <person name="Anantharaman K."/>
            <person name="Thomas B.C."/>
            <person name="Malmstrom R."/>
            <person name="Stieglmeier M."/>
            <person name="Klingl A."/>
            <person name="Woyke T."/>
            <person name="Ryan C.M."/>
            <person name="Banfield J.F."/>
        </authorList>
    </citation>
    <scope>NUCLEOTIDE SEQUENCE [LARGE SCALE GENOMIC DNA]</scope>
    <source>
        <strain evidence="1">CG11_big_fil_rev_8_21_14_0_20_36_20</strain>
    </source>
</reference>
<organism evidence="1 2">
    <name type="scientific">Candidatus Komeilibacteria bacterium CG11_big_fil_rev_8_21_14_0_20_36_20</name>
    <dbReference type="NCBI Taxonomy" id="1974477"/>
    <lineage>
        <taxon>Bacteria</taxon>
        <taxon>Candidatus Komeiliibacteriota</taxon>
    </lineage>
</organism>
<evidence type="ECO:0008006" key="3">
    <source>
        <dbReference type="Google" id="ProtNLM"/>
    </source>
</evidence>
<dbReference type="SUPFAM" id="SSF49899">
    <property type="entry name" value="Concanavalin A-like lectins/glucanases"/>
    <property type="match status" value="1"/>
</dbReference>
<proteinExistence type="predicted"/>